<dbReference type="Gene3D" id="3.40.50.1820">
    <property type="entry name" value="alpha/beta hydrolase"/>
    <property type="match status" value="1"/>
</dbReference>
<comment type="caution">
    <text evidence="1">The sequence shown here is derived from an EMBL/GenBank/DDBJ whole genome shotgun (WGS) entry which is preliminary data.</text>
</comment>
<name>A0AAD6VMN6_9AGAR</name>
<evidence type="ECO:0000313" key="2">
    <source>
        <dbReference type="Proteomes" id="UP001219525"/>
    </source>
</evidence>
<dbReference type="Proteomes" id="UP001219525">
    <property type="component" value="Unassembled WGS sequence"/>
</dbReference>
<protein>
    <submittedName>
        <fullName evidence="1">Uncharacterized protein</fullName>
    </submittedName>
</protein>
<sequence length="126" mass="13312">MTNIRACRIGTWWVATTDLQSAKTVARLRGLDIETLNNASVAVTTAQGDISHNIGCPPGAVDEMAAPSTLALIREGHFANVAVLSGWTQDDVSISTDPTIATAEETHNFLQVGSFLPDLSSATVVF</sequence>
<keyword evidence="2" id="KW-1185">Reference proteome</keyword>
<organism evidence="1 2">
    <name type="scientific">Mycena pura</name>
    <dbReference type="NCBI Taxonomy" id="153505"/>
    <lineage>
        <taxon>Eukaryota</taxon>
        <taxon>Fungi</taxon>
        <taxon>Dikarya</taxon>
        <taxon>Basidiomycota</taxon>
        <taxon>Agaricomycotina</taxon>
        <taxon>Agaricomycetes</taxon>
        <taxon>Agaricomycetidae</taxon>
        <taxon>Agaricales</taxon>
        <taxon>Marasmiineae</taxon>
        <taxon>Mycenaceae</taxon>
        <taxon>Mycena</taxon>
    </lineage>
</organism>
<dbReference type="InterPro" id="IPR029058">
    <property type="entry name" value="AB_hydrolase_fold"/>
</dbReference>
<reference evidence="1" key="1">
    <citation type="submission" date="2023-03" db="EMBL/GenBank/DDBJ databases">
        <title>Massive genome expansion in bonnet fungi (Mycena s.s.) driven by repeated elements and novel gene families across ecological guilds.</title>
        <authorList>
            <consortium name="Lawrence Berkeley National Laboratory"/>
            <person name="Harder C.B."/>
            <person name="Miyauchi S."/>
            <person name="Viragh M."/>
            <person name="Kuo A."/>
            <person name="Thoen E."/>
            <person name="Andreopoulos B."/>
            <person name="Lu D."/>
            <person name="Skrede I."/>
            <person name="Drula E."/>
            <person name="Henrissat B."/>
            <person name="Morin E."/>
            <person name="Kohler A."/>
            <person name="Barry K."/>
            <person name="LaButti K."/>
            <person name="Morin E."/>
            <person name="Salamov A."/>
            <person name="Lipzen A."/>
            <person name="Mereny Z."/>
            <person name="Hegedus B."/>
            <person name="Baldrian P."/>
            <person name="Stursova M."/>
            <person name="Weitz H."/>
            <person name="Taylor A."/>
            <person name="Grigoriev I.V."/>
            <person name="Nagy L.G."/>
            <person name="Martin F."/>
            <person name="Kauserud H."/>
        </authorList>
    </citation>
    <scope>NUCLEOTIDE SEQUENCE</scope>
    <source>
        <strain evidence="1">9144</strain>
    </source>
</reference>
<dbReference type="EMBL" id="JARJCW010000014">
    <property type="protein sequence ID" value="KAJ7217340.1"/>
    <property type="molecule type" value="Genomic_DNA"/>
</dbReference>
<accession>A0AAD6VMN6</accession>
<proteinExistence type="predicted"/>
<gene>
    <name evidence="1" type="ORF">GGX14DRAFT_561858</name>
</gene>
<evidence type="ECO:0000313" key="1">
    <source>
        <dbReference type="EMBL" id="KAJ7217340.1"/>
    </source>
</evidence>
<dbReference type="AlphaFoldDB" id="A0AAD6VMN6"/>